<dbReference type="EMBL" id="NJBO01000002">
    <property type="protein sequence ID" value="TKJ43848.1"/>
    <property type="molecule type" value="Genomic_DNA"/>
</dbReference>
<evidence type="ECO:0000313" key="2">
    <source>
        <dbReference type="Proteomes" id="UP000317778"/>
    </source>
</evidence>
<proteinExistence type="predicted"/>
<evidence type="ECO:0000313" key="1">
    <source>
        <dbReference type="EMBL" id="TKJ43848.1"/>
    </source>
</evidence>
<evidence type="ECO:0008006" key="3">
    <source>
        <dbReference type="Google" id="ProtNLM"/>
    </source>
</evidence>
<protein>
    <recommendedName>
        <fullName evidence="3">FlgD Ig-like domain-containing protein</fullName>
    </recommendedName>
</protein>
<gene>
    <name evidence="1" type="ORF">CEE36_01645</name>
</gene>
<dbReference type="Proteomes" id="UP000317778">
    <property type="component" value="Unassembled WGS sequence"/>
</dbReference>
<accession>A0A532V9J8</accession>
<dbReference type="AlphaFoldDB" id="A0A532V9J8"/>
<name>A0A532V9J8_UNCT6</name>
<comment type="caution">
    <text evidence="1">The sequence shown here is derived from an EMBL/GenBank/DDBJ whole genome shotgun (WGS) entry which is preliminary data.</text>
</comment>
<dbReference type="Gene3D" id="2.60.40.4070">
    <property type="match status" value="1"/>
</dbReference>
<sequence length="1088" mass="119514">MRRVVVIVSILLLGGVQIGLAQAVEPSDVLVQDYVERDTTRPAPLFEGTVEQTHYVGKLDLPMIPQEEDTFATFAYTYGDIVIFSYGDSNYCRILNDAGDSVWSGVLMNEEYVLVKDIPWGVYEVLGSKEFSVLSGDPFVRGLGTWYAVDQNSRPLSTKLLSVGPKSTGIPANEAILAVFAYHNNTHVVVRNMENQTVIWEGDLDSAEYYLREGGDVPPIVYSVEATRPVSTMTSCGVNGMYVPAFNGTFTGRDFMTYQHMWGTAPQDIQFVPWEDETWVTVTDLNNPADTIRRIFCEKRGKIKGFAVPLPTGGRPLYIHADKDISVSQTEWTSFGIHHVAFYMVRGIDRDGLGLGKEFYIPLQASVSWSDIGLIYSRLHVIAFSDSTDVKVTRTPKSGGNEETTIYEGTLDRGEFYRYSCPLDDADAVAIYHVTTSEGVATMGSCLDRQGSDFLPLWFAIHPAVAAYPDQFKDTECLVSTSQTDDGAYEVYVENNGNIWDVINIFTENSDSLNFSTSLSDELGRTLPDVDGDGNPDTDTLPKGGNVLVLADVTPSDTVPFGAMDTCFFSVVSMRDTTRLDTAFLVTTILEVSIEVGPDTVRESAYPDESAVFSVYALNTSLYREDTVNLTWSSNKDPVTWPVELVGLSDSDGDGNPDVPNVLPEEIPAPFQVRVDVPDTAMAGDSAVIHLAGASVNYPSRLYPVELVADTAVLIVTVNAVPDLLIIPDTLDSVPSGQTIRYPLKVSNYGNGPDVPDITFEPGQSDWVHRLVDKDGINDLADTDGDDIPDLDTLAGLVGGVPGFDMLYLDVTPPYWALPGLFDSTIVYARSSISDTVYDSAIVVTRTRNIVALDIEPDTGTIIGPGEEAVYLLRVTNLGSTYDIIDIGSYAAPDLGWSHTLSFEDGTPLLDEDNDGVPDLGSVDSAKMVVARLVVRPHEELGSIAGAFDTTVTEHRIVWIRTYYTDDPTLVNDSVLIMTRFEPVLDIHNYPNPFSGSTTFAFSIPRAGLVTLRIYNRAGEHIRTLIDEVFYEFGGIFEAHWDGLTESGHRPAPGVYIYTLGWRERRTDEESEEFSTAQRITKAALLQP</sequence>
<organism evidence="1 2">
    <name type="scientific">candidate division TA06 bacterium B3_TA06</name>
    <dbReference type="NCBI Taxonomy" id="2012487"/>
    <lineage>
        <taxon>Bacteria</taxon>
        <taxon>Bacteria division TA06</taxon>
    </lineage>
</organism>
<reference evidence="1 2" key="1">
    <citation type="submission" date="2017-06" db="EMBL/GenBank/DDBJ databases">
        <title>Novel microbial phyla capable of carbon fixation and sulfur reduction in deep-sea sediments.</title>
        <authorList>
            <person name="Huang J."/>
            <person name="Baker B."/>
            <person name="Wang Y."/>
        </authorList>
    </citation>
    <scope>NUCLEOTIDE SEQUENCE [LARGE SCALE GENOMIC DNA]</scope>
    <source>
        <strain evidence="1">B3_TA06</strain>
    </source>
</reference>